<dbReference type="EMBL" id="ACIM02000001">
    <property type="protein sequence ID" value="EEW97443.1"/>
    <property type="molecule type" value="Genomic_DNA"/>
</dbReference>
<dbReference type="HOGENOM" id="CLU_3288595_0_0_9"/>
<accession>C9LPF7</accession>
<protein>
    <submittedName>
        <fullName evidence="1">Uncharacterized protein</fullName>
    </submittedName>
</protein>
<gene>
    <name evidence="1" type="ORF">GCWU000321_01436</name>
</gene>
<dbReference type="AlphaFoldDB" id="C9LPF7"/>
<dbReference type="Proteomes" id="UP000004736">
    <property type="component" value="Unassembled WGS sequence"/>
</dbReference>
<name>C9LPF7_9FIRM</name>
<organism evidence="1 2">
    <name type="scientific">Dialister invisus DSM 15470</name>
    <dbReference type="NCBI Taxonomy" id="592028"/>
    <lineage>
        <taxon>Bacteria</taxon>
        <taxon>Bacillati</taxon>
        <taxon>Bacillota</taxon>
        <taxon>Negativicutes</taxon>
        <taxon>Veillonellales</taxon>
        <taxon>Veillonellaceae</taxon>
        <taxon>Dialister</taxon>
    </lineage>
</organism>
<proteinExistence type="predicted"/>
<evidence type="ECO:0000313" key="1">
    <source>
        <dbReference type="EMBL" id="EEW97443.1"/>
    </source>
</evidence>
<keyword evidence="2" id="KW-1185">Reference proteome</keyword>
<evidence type="ECO:0000313" key="2">
    <source>
        <dbReference type="Proteomes" id="UP000004736"/>
    </source>
</evidence>
<reference evidence="1" key="1">
    <citation type="submission" date="2009-09" db="EMBL/GenBank/DDBJ databases">
        <authorList>
            <person name="Weinstock G."/>
            <person name="Sodergren E."/>
            <person name="Clifton S."/>
            <person name="Fulton L."/>
            <person name="Fulton B."/>
            <person name="Courtney L."/>
            <person name="Fronick C."/>
            <person name="Harrison M."/>
            <person name="Strong C."/>
            <person name="Farmer C."/>
            <person name="Delahaunty K."/>
            <person name="Markovic C."/>
            <person name="Hall O."/>
            <person name="Minx P."/>
            <person name="Tomlinson C."/>
            <person name="Mitreva M."/>
            <person name="Nelson J."/>
            <person name="Hou S."/>
            <person name="Wollam A."/>
            <person name="Pepin K.H."/>
            <person name="Johnson M."/>
            <person name="Bhonagiri V."/>
            <person name="Nash W.E."/>
            <person name="Warren W."/>
            <person name="Chinwalla A."/>
            <person name="Mardis E.R."/>
            <person name="Wilson R.K."/>
        </authorList>
    </citation>
    <scope>NUCLEOTIDE SEQUENCE [LARGE SCALE GENOMIC DNA]</scope>
    <source>
        <strain evidence="1">DSM 15470</strain>
    </source>
</reference>
<sequence>MVYFLRSTYSPISFLKKTKKFDIINQLYQEKILRQIKKEG</sequence>
<comment type="caution">
    <text evidence="1">The sequence shown here is derived from an EMBL/GenBank/DDBJ whole genome shotgun (WGS) entry which is preliminary data.</text>
</comment>
<dbReference type="STRING" id="592028.GCWU000321_01436"/>